<protein>
    <submittedName>
        <fullName evidence="1">Uncharacterized protein</fullName>
    </submittedName>
</protein>
<gene>
    <name evidence="1" type="ORF">GCM10010468_51250</name>
</gene>
<accession>A0ABP6QFR3</accession>
<dbReference type="Proteomes" id="UP001501237">
    <property type="component" value="Unassembled WGS sequence"/>
</dbReference>
<reference evidence="2" key="1">
    <citation type="journal article" date="2019" name="Int. J. Syst. Evol. Microbiol.">
        <title>The Global Catalogue of Microorganisms (GCM) 10K type strain sequencing project: providing services to taxonomists for standard genome sequencing and annotation.</title>
        <authorList>
            <consortium name="The Broad Institute Genomics Platform"/>
            <consortium name="The Broad Institute Genome Sequencing Center for Infectious Disease"/>
            <person name="Wu L."/>
            <person name="Ma J."/>
        </authorList>
    </citation>
    <scope>NUCLEOTIDE SEQUENCE [LARGE SCALE GENOMIC DNA]</scope>
    <source>
        <strain evidence="2">JCM 9377</strain>
    </source>
</reference>
<evidence type="ECO:0000313" key="2">
    <source>
        <dbReference type="Proteomes" id="UP001501237"/>
    </source>
</evidence>
<dbReference type="EMBL" id="BAAAUV010000014">
    <property type="protein sequence ID" value="GAA3224313.1"/>
    <property type="molecule type" value="Genomic_DNA"/>
</dbReference>
<organism evidence="1 2">
    <name type="scientific">Actinocorallia longicatena</name>
    <dbReference type="NCBI Taxonomy" id="111803"/>
    <lineage>
        <taxon>Bacteria</taxon>
        <taxon>Bacillati</taxon>
        <taxon>Actinomycetota</taxon>
        <taxon>Actinomycetes</taxon>
        <taxon>Streptosporangiales</taxon>
        <taxon>Thermomonosporaceae</taxon>
        <taxon>Actinocorallia</taxon>
    </lineage>
</organism>
<name>A0ABP6QFR3_9ACTN</name>
<proteinExistence type="predicted"/>
<evidence type="ECO:0000313" key="1">
    <source>
        <dbReference type="EMBL" id="GAA3224313.1"/>
    </source>
</evidence>
<dbReference type="RefSeq" id="WP_344832899.1">
    <property type="nucleotide sequence ID" value="NZ_BAAAUV010000014.1"/>
</dbReference>
<sequence>MTLVRAVRDDDHFPEYGLIVLRDDGYDGDDDGEGILEEYDSEAHPGGTVAVAGEGWLYANATSDGTAVRLELHDAEPPLELDTWEDVMETPLLVRGGVVALEALTGGGLGPELELPGAGRYRVRVARRWAEGVAEWALCFWADPGGTEPPRFLRRKVPAVAAPPSDWDDLLPHEPRALLWFMDAVQREHGAVTVALLEAWGREHGRGADWLDRPLWPEPASGEPDPYSAAQRSEITDLAAQLGVQDPATLRGFLPFHRAAGLLAGDLAAGFRVVEVPPSARKVLRLLPERLAFMDLRADIARYAKLAADLTALARWSAGGVLEASSADLADRLLTEPWLVDEALDFAAAKGLLEVGSDASGRLTLAFPYEDGPDDEGF</sequence>
<keyword evidence="2" id="KW-1185">Reference proteome</keyword>
<comment type="caution">
    <text evidence="1">The sequence shown here is derived from an EMBL/GenBank/DDBJ whole genome shotgun (WGS) entry which is preliminary data.</text>
</comment>